<proteinExistence type="predicted"/>
<feature type="chain" id="PRO_5028864050" description="GH26 domain-containing protein" evidence="1">
    <location>
        <begin position="30"/>
        <end position="300"/>
    </location>
</feature>
<dbReference type="AlphaFoldDB" id="A0A7G6WT05"/>
<keyword evidence="3" id="KW-1185">Reference proteome</keyword>
<dbReference type="RefSeq" id="WP_185445950.1">
    <property type="nucleotide sequence ID" value="NZ_CP043661.1"/>
</dbReference>
<sequence length="300" mass="32945">MLKKIIASVTGLGLAAAVGVTVGASPVQAATPILMGVHDGVSPGELKQRYPGVEATREFVDGVQSPRTDLRTKYDAVAKKSWAAGLIPFVSIKTDPIKTGNGTYDARFRDLAKWLADKPETYFIWYHEPEDNMSGPAFAKAFKRVRDVMKAANPKVKVGYCAMAYQWGSSRASTKNPAPWRVAADFYGVDTYSGGTQPSTAILPEHKSHERWYDELIRKTPGADTKWGLTERGFKGTKSDQQRAKDIDRETSLLKGLKASSTFTLPTFYLYWNTPGTEGDRDLINGPKAQAAVARMVKAF</sequence>
<dbReference type="KEGG" id="kqi:F1D05_03340"/>
<dbReference type="Proteomes" id="UP000515563">
    <property type="component" value="Chromosome"/>
</dbReference>
<keyword evidence="1" id="KW-0732">Signal</keyword>
<evidence type="ECO:0000256" key="1">
    <source>
        <dbReference type="SAM" id="SignalP"/>
    </source>
</evidence>
<dbReference type="EMBL" id="CP043661">
    <property type="protein sequence ID" value="QNE17120.1"/>
    <property type="molecule type" value="Genomic_DNA"/>
</dbReference>
<organism evidence="2 3">
    <name type="scientific">Kribbella qitaiheensis</name>
    <dbReference type="NCBI Taxonomy" id="1544730"/>
    <lineage>
        <taxon>Bacteria</taxon>
        <taxon>Bacillati</taxon>
        <taxon>Actinomycetota</taxon>
        <taxon>Actinomycetes</taxon>
        <taxon>Propionibacteriales</taxon>
        <taxon>Kribbellaceae</taxon>
        <taxon>Kribbella</taxon>
    </lineage>
</organism>
<dbReference type="SUPFAM" id="SSF51445">
    <property type="entry name" value="(Trans)glycosidases"/>
    <property type="match status" value="1"/>
</dbReference>
<evidence type="ECO:0008006" key="4">
    <source>
        <dbReference type="Google" id="ProtNLM"/>
    </source>
</evidence>
<dbReference type="InterPro" id="IPR017853">
    <property type="entry name" value="GH"/>
</dbReference>
<dbReference type="Gene3D" id="3.20.20.80">
    <property type="entry name" value="Glycosidases"/>
    <property type="match status" value="1"/>
</dbReference>
<gene>
    <name evidence="2" type="ORF">F1D05_03340</name>
</gene>
<protein>
    <recommendedName>
        <fullName evidence="4">GH26 domain-containing protein</fullName>
    </recommendedName>
</protein>
<reference evidence="2 3" key="2">
    <citation type="journal article" date="2020" name="Microbiol. Resour. Announc.">
        <title>Antarctic desert soil bacteria exhibit high novel natural product potential, evaluated through long-read genome sequencing and comparative genomics.</title>
        <authorList>
            <person name="Benaud N."/>
            <person name="Edwards R.J."/>
            <person name="Amos T.G."/>
            <person name="D'Agostino P.M."/>
            <person name="Gutierrez-Chavez C."/>
            <person name="Montgomery K."/>
            <person name="Nicetic I."/>
            <person name="Ferrari B.C."/>
        </authorList>
    </citation>
    <scope>NUCLEOTIDE SEQUENCE [LARGE SCALE GENOMIC DNA]</scope>
    <source>
        <strain evidence="2 3">SPB151</strain>
    </source>
</reference>
<evidence type="ECO:0000313" key="3">
    <source>
        <dbReference type="Proteomes" id="UP000515563"/>
    </source>
</evidence>
<feature type="signal peptide" evidence="1">
    <location>
        <begin position="1"/>
        <end position="29"/>
    </location>
</feature>
<reference evidence="3" key="1">
    <citation type="submission" date="2019-09" db="EMBL/GenBank/DDBJ databases">
        <title>Antimicrobial potential of Antarctic Bacteria.</title>
        <authorList>
            <person name="Benaud N."/>
            <person name="Edwards R.J."/>
            <person name="Ferrari B.C."/>
        </authorList>
    </citation>
    <scope>NUCLEOTIDE SEQUENCE [LARGE SCALE GENOMIC DNA]</scope>
    <source>
        <strain evidence="3">SPB151</strain>
    </source>
</reference>
<evidence type="ECO:0000313" key="2">
    <source>
        <dbReference type="EMBL" id="QNE17120.1"/>
    </source>
</evidence>
<name>A0A7G6WT05_9ACTN</name>
<accession>A0A7G6WT05</accession>